<protein>
    <submittedName>
        <fullName evidence="1">Uncharacterized protein</fullName>
    </submittedName>
</protein>
<dbReference type="PROSITE" id="PS51318">
    <property type="entry name" value="TAT"/>
    <property type="match status" value="1"/>
</dbReference>
<gene>
    <name evidence="1" type="ORF">Esi_0098_0050</name>
</gene>
<dbReference type="Proteomes" id="UP000002630">
    <property type="component" value="Linkage Group LG22"/>
</dbReference>
<sequence length="239" mass="25442">MLADMDSRAGFLRTAAAAAIGGAALVVCGGSQPSSAAEVAATEFVDFEDSRGLFSCRIPKNFLRAERAKDKRGTVFVAGDYSKAEVLSVQVVKTFDLLTDAGLPTIGDLTKWENVGKPAAIADLLKQRRDSDAAGGTPVESVVLPGVTLDGDVLQFMLKSPIKVMRADLLEKEQGVSELYRNTYVKAIMRGDGSFLVVWAGALNTDWDQEGGAKDRLKVATDSFRLEGLIVDGVRLGAV</sequence>
<dbReference type="OMA" id="FMPAMAN"/>
<evidence type="ECO:0000313" key="1">
    <source>
        <dbReference type="EMBL" id="CBJ28304.1"/>
    </source>
</evidence>
<proteinExistence type="predicted"/>
<evidence type="ECO:0000313" key="2">
    <source>
        <dbReference type="Proteomes" id="UP000002630"/>
    </source>
</evidence>
<accession>D7G9G4</accession>
<dbReference type="EMBL" id="FN649222">
    <property type="protein sequence ID" value="CBJ28304.1"/>
    <property type="molecule type" value="Genomic_DNA"/>
</dbReference>
<name>D7G9G4_ECTSI</name>
<dbReference type="InParanoid" id="D7G9G4"/>
<keyword evidence="2" id="KW-1185">Reference proteome</keyword>
<dbReference type="AlphaFoldDB" id="D7G9G4"/>
<organism evidence="1 2">
    <name type="scientific">Ectocarpus siliculosus</name>
    <name type="common">Brown alga</name>
    <name type="synonym">Conferva siliculosa</name>
    <dbReference type="NCBI Taxonomy" id="2880"/>
    <lineage>
        <taxon>Eukaryota</taxon>
        <taxon>Sar</taxon>
        <taxon>Stramenopiles</taxon>
        <taxon>Ochrophyta</taxon>
        <taxon>PX clade</taxon>
        <taxon>Phaeophyceae</taxon>
        <taxon>Ectocarpales</taxon>
        <taxon>Ectocarpaceae</taxon>
        <taxon>Ectocarpus</taxon>
    </lineage>
</organism>
<dbReference type="eggNOG" id="ENOG502S9FD">
    <property type="taxonomic scope" value="Eukaryota"/>
</dbReference>
<dbReference type="OrthoDB" id="40329at2759"/>
<dbReference type="EMBL" id="FN649747">
    <property type="protein sequence ID" value="CBJ28304.1"/>
    <property type="molecule type" value="Genomic_DNA"/>
</dbReference>
<dbReference type="InterPro" id="IPR006311">
    <property type="entry name" value="TAT_signal"/>
</dbReference>
<reference evidence="1 2" key="1">
    <citation type="journal article" date="2010" name="Nature">
        <title>The Ectocarpus genome and the independent evolution of multicellularity in brown algae.</title>
        <authorList>
            <person name="Cock J.M."/>
            <person name="Sterck L."/>
            <person name="Rouze P."/>
            <person name="Scornet D."/>
            <person name="Allen A.E."/>
            <person name="Amoutzias G."/>
            <person name="Anthouard V."/>
            <person name="Artiguenave F."/>
            <person name="Aury J.M."/>
            <person name="Badger J.H."/>
            <person name="Beszteri B."/>
            <person name="Billiau K."/>
            <person name="Bonnet E."/>
            <person name="Bothwell J.H."/>
            <person name="Bowler C."/>
            <person name="Boyen C."/>
            <person name="Brownlee C."/>
            <person name="Carrano C.J."/>
            <person name="Charrier B."/>
            <person name="Cho G.Y."/>
            <person name="Coelho S.M."/>
            <person name="Collen J."/>
            <person name="Corre E."/>
            <person name="Da Silva C."/>
            <person name="Delage L."/>
            <person name="Delaroque N."/>
            <person name="Dittami S.M."/>
            <person name="Doulbeau S."/>
            <person name="Elias M."/>
            <person name="Farnham G."/>
            <person name="Gachon C.M."/>
            <person name="Gschloessl B."/>
            <person name="Heesch S."/>
            <person name="Jabbari K."/>
            <person name="Jubin C."/>
            <person name="Kawai H."/>
            <person name="Kimura K."/>
            <person name="Kloareg B."/>
            <person name="Kupper F.C."/>
            <person name="Lang D."/>
            <person name="Le Bail A."/>
            <person name="Leblanc C."/>
            <person name="Lerouge P."/>
            <person name="Lohr M."/>
            <person name="Lopez P.J."/>
            <person name="Martens C."/>
            <person name="Maumus F."/>
            <person name="Michel G."/>
            <person name="Miranda-Saavedra D."/>
            <person name="Morales J."/>
            <person name="Moreau H."/>
            <person name="Motomura T."/>
            <person name="Nagasato C."/>
            <person name="Napoli C.A."/>
            <person name="Nelson D.R."/>
            <person name="Nyvall-Collen P."/>
            <person name="Peters A.F."/>
            <person name="Pommier C."/>
            <person name="Potin P."/>
            <person name="Poulain J."/>
            <person name="Quesneville H."/>
            <person name="Read B."/>
            <person name="Rensing S.A."/>
            <person name="Ritter A."/>
            <person name="Rousvoal S."/>
            <person name="Samanta M."/>
            <person name="Samson G."/>
            <person name="Schroeder D.C."/>
            <person name="Segurens B."/>
            <person name="Strittmatter M."/>
            <person name="Tonon T."/>
            <person name="Tregear J.W."/>
            <person name="Valentin K."/>
            <person name="von Dassow P."/>
            <person name="Yamagishi T."/>
            <person name="Van de Peer Y."/>
            <person name="Wincker P."/>
        </authorList>
    </citation>
    <scope>NUCLEOTIDE SEQUENCE [LARGE SCALE GENOMIC DNA]</scope>
    <source>
        <strain evidence="2">Ec32 / CCAP1310/4</strain>
    </source>
</reference>